<dbReference type="Gene3D" id="1.20.1530.20">
    <property type="match status" value="1"/>
</dbReference>
<protein>
    <submittedName>
        <fullName evidence="3">Arsenic resistance protein</fullName>
    </submittedName>
</protein>
<dbReference type="Pfam" id="PF13593">
    <property type="entry name" value="SBF_like"/>
    <property type="match status" value="1"/>
</dbReference>
<keyword evidence="1" id="KW-0813">Transport</keyword>
<evidence type="ECO:0000256" key="1">
    <source>
        <dbReference type="ARBA" id="ARBA00022448"/>
    </source>
</evidence>
<keyword evidence="4" id="KW-1185">Reference proteome</keyword>
<feature type="transmembrane region" description="Helical" evidence="2">
    <location>
        <begin position="131"/>
        <end position="155"/>
    </location>
</feature>
<feature type="transmembrane region" description="Helical" evidence="2">
    <location>
        <begin position="201"/>
        <end position="220"/>
    </location>
</feature>
<name>A0ABN3AU88_9MICO</name>
<evidence type="ECO:0000313" key="3">
    <source>
        <dbReference type="EMBL" id="GAA2174910.1"/>
    </source>
</evidence>
<feature type="transmembrane region" description="Helical" evidence="2">
    <location>
        <begin position="16"/>
        <end position="33"/>
    </location>
</feature>
<dbReference type="InterPro" id="IPR004706">
    <property type="entry name" value="Arsenical-R_Acr3"/>
</dbReference>
<dbReference type="InterPro" id="IPR016833">
    <property type="entry name" value="Put_Na-Bile_cotransptr"/>
</dbReference>
<dbReference type="PANTHER" id="PTHR43057:SF1">
    <property type="entry name" value="ARSENICAL-RESISTANCE PROTEIN 3"/>
    <property type="match status" value="1"/>
</dbReference>
<feature type="transmembrane region" description="Helical" evidence="2">
    <location>
        <begin position="292"/>
        <end position="312"/>
    </location>
</feature>
<dbReference type="PANTHER" id="PTHR43057">
    <property type="entry name" value="ARSENITE EFFLUX TRANSPORTER"/>
    <property type="match status" value="1"/>
</dbReference>
<dbReference type="Proteomes" id="UP001501599">
    <property type="component" value="Unassembled WGS sequence"/>
</dbReference>
<dbReference type="InterPro" id="IPR038770">
    <property type="entry name" value="Na+/solute_symporter_sf"/>
</dbReference>
<feature type="transmembrane region" description="Helical" evidence="2">
    <location>
        <begin position="266"/>
        <end position="286"/>
    </location>
</feature>
<organism evidence="3 4">
    <name type="scientific">Agrococcus versicolor</name>
    <dbReference type="NCBI Taxonomy" id="501482"/>
    <lineage>
        <taxon>Bacteria</taxon>
        <taxon>Bacillati</taxon>
        <taxon>Actinomycetota</taxon>
        <taxon>Actinomycetes</taxon>
        <taxon>Micrococcales</taxon>
        <taxon>Microbacteriaceae</taxon>
        <taxon>Agrococcus</taxon>
    </lineage>
</organism>
<feature type="transmembrane region" description="Helical" evidence="2">
    <location>
        <begin position="232"/>
        <end position="254"/>
    </location>
</feature>
<reference evidence="3 4" key="1">
    <citation type="journal article" date="2019" name="Int. J. Syst. Evol. Microbiol.">
        <title>The Global Catalogue of Microorganisms (GCM) 10K type strain sequencing project: providing services to taxonomists for standard genome sequencing and annotation.</title>
        <authorList>
            <consortium name="The Broad Institute Genomics Platform"/>
            <consortium name="The Broad Institute Genome Sequencing Center for Infectious Disease"/>
            <person name="Wu L."/>
            <person name="Ma J."/>
        </authorList>
    </citation>
    <scope>NUCLEOTIDE SEQUENCE [LARGE SCALE GENOMIC DNA]</scope>
    <source>
        <strain evidence="3 4">JCM 16026</strain>
    </source>
</reference>
<keyword evidence="2" id="KW-0472">Membrane</keyword>
<comment type="caution">
    <text evidence="3">The sequence shown here is derived from an EMBL/GenBank/DDBJ whole genome shotgun (WGS) entry which is preliminary data.</text>
</comment>
<sequence>MTHASAFASWMERHQVVLYLAAIAAGITTGLLAPDTHPLDIAINPAIAVLLFVTFLGVPFARIAQGFRDVRFLSALLLLNFVVVPVVVFGLSRFVAHDDALLLGVLLVLLTPCIDYVIVFAAAAGGAHERLLAAAPVLMVLQLLLLPLYLLVIAGPAATENVEPAPFIEALVLLILIPLAAAALTQWGARRVPHVATASAGALHAMVPLMMLVLFVVVASQTPTIAADPQPLIGLVPLYIAFLAIMAGLGFLTARIAHLDVPRSRALVFSGATRNSLVVLPLALALPVDLRLAAAVIVTQTLVELVGMAVYVRLLPRLIPERSATS</sequence>
<feature type="transmembrane region" description="Helical" evidence="2">
    <location>
        <begin position="101"/>
        <end position="124"/>
    </location>
</feature>
<feature type="transmembrane region" description="Helical" evidence="2">
    <location>
        <begin position="167"/>
        <end position="189"/>
    </location>
</feature>
<feature type="transmembrane region" description="Helical" evidence="2">
    <location>
        <begin position="72"/>
        <end position="95"/>
    </location>
</feature>
<accession>A0ABN3AU88</accession>
<evidence type="ECO:0000313" key="4">
    <source>
        <dbReference type="Proteomes" id="UP001501599"/>
    </source>
</evidence>
<gene>
    <name evidence="3" type="ORF">GCM10009846_22670</name>
</gene>
<evidence type="ECO:0000256" key="2">
    <source>
        <dbReference type="SAM" id="Phobius"/>
    </source>
</evidence>
<proteinExistence type="predicted"/>
<dbReference type="EMBL" id="BAAAQT010000006">
    <property type="protein sequence ID" value="GAA2174910.1"/>
    <property type="molecule type" value="Genomic_DNA"/>
</dbReference>
<keyword evidence="2" id="KW-1133">Transmembrane helix</keyword>
<feature type="transmembrane region" description="Helical" evidence="2">
    <location>
        <begin position="39"/>
        <end position="60"/>
    </location>
</feature>
<keyword evidence="2" id="KW-0812">Transmembrane</keyword>